<evidence type="ECO:0000313" key="3">
    <source>
        <dbReference type="Proteomes" id="UP000218327"/>
    </source>
</evidence>
<keyword evidence="1" id="KW-0472">Membrane</keyword>
<dbReference type="AlphaFoldDB" id="A0A2A5AZL3"/>
<sequence>MAKAGLWAVCGVAVFTLLYLVYLAFNFEAPEGTTTVIVPMRSAPAPAEPAPNIRPSLPQTRVLPEPEPAAVAVEEVIIEPAPVEIQLPEPEDAAVVQLPSLNNSDAFVFEGIRAFQNSAALISVLATEQLVRKFVVFVDNISRGEFPQTGLPYRRIDQEMPASNIDDRLFVMDESAHTRFDQVIDTFVSIDTNQAISLYRLLSPLFQQAYAEIGNRNVNFDDTLRSAINNVLRSSNMEGPYQLVKPSVMFVFADASIENLQDVHKQLIRIGPDNTEKLKAKLRQFSMQL</sequence>
<dbReference type="EMBL" id="NVVJ01000024">
    <property type="protein sequence ID" value="PCJ24655.1"/>
    <property type="molecule type" value="Genomic_DNA"/>
</dbReference>
<comment type="caution">
    <text evidence="2">The sequence shown here is derived from an EMBL/GenBank/DDBJ whole genome shotgun (WGS) entry which is preliminary data.</text>
</comment>
<accession>A0A2A5AZL3</accession>
<evidence type="ECO:0008006" key="4">
    <source>
        <dbReference type="Google" id="ProtNLM"/>
    </source>
</evidence>
<keyword evidence="1" id="KW-0812">Transmembrane</keyword>
<name>A0A2A5AZL3_9GAMM</name>
<gene>
    <name evidence="2" type="ORF">COA96_09025</name>
</gene>
<feature type="transmembrane region" description="Helical" evidence="1">
    <location>
        <begin position="6"/>
        <end position="25"/>
    </location>
</feature>
<evidence type="ECO:0000256" key="1">
    <source>
        <dbReference type="SAM" id="Phobius"/>
    </source>
</evidence>
<dbReference type="InterPro" id="IPR021382">
    <property type="entry name" value="DUF3014"/>
</dbReference>
<protein>
    <recommendedName>
        <fullName evidence="4">DUF3014 domain-containing protein</fullName>
    </recommendedName>
</protein>
<dbReference type="Proteomes" id="UP000218327">
    <property type="component" value="Unassembled WGS sequence"/>
</dbReference>
<keyword evidence="1" id="KW-1133">Transmembrane helix</keyword>
<evidence type="ECO:0000313" key="2">
    <source>
        <dbReference type="EMBL" id="PCJ24655.1"/>
    </source>
</evidence>
<proteinExistence type="predicted"/>
<reference evidence="3" key="1">
    <citation type="submission" date="2017-08" db="EMBL/GenBank/DDBJ databases">
        <title>A dynamic microbial community with high functional redundancy inhabits the cold, oxic subseafloor aquifer.</title>
        <authorList>
            <person name="Tully B.J."/>
            <person name="Wheat C.G."/>
            <person name="Glazer B.T."/>
            <person name="Huber J.A."/>
        </authorList>
    </citation>
    <scope>NUCLEOTIDE SEQUENCE [LARGE SCALE GENOMIC DNA]</scope>
</reference>
<organism evidence="2 3">
    <name type="scientific">SAR86 cluster bacterium</name>
    <dbReference type="NCBI Taxonomy" id="2030880"/>
    <lineage>
        <taxon>Bacteria</taxon>
        <taxon>Pseudomonadati</taxon>
        <taxon>Pseudomonadota</taxon>
        <taxon>Gammaproteobacteria</taxon>
        <taxon>SAR86 cluster</taxon>
    </lineage>
</organism>
<dbReference type="Pfam" id="PF11219">
    <property type="entry name" value="DUF3014"/>
    <property type="match status" value="1"/>
</dbReference>